<accession>A0A2N3G447</accession>
<reference evidence="1 2" key="1">
    <citation type="journal article" date="2017" name="ISME J.">
        <title>Potential for microbial H2 and metal transformations associated with novel bacteria and archaea in deep terrestrial subsurface sediments.</title>
        <authorList>
            <person name="Hernsdorf A.W."/>
            <person name="Amano Y."/>
            <person name="Miyakawa K."/>
            <person name="Ise K."/>
            <person name="Suzuki Y."/>
            <person name="Anantharaman K."/>
            <person name="Probst A."/>
            <person name="Burstein D."/>
            <person name="Thomas B.C."/>
            <person name="Banfield J.F."/>
        </authorList>
    </citation>
    <scope>NUCLEOTIDE SEQUENCE [LARGE SCALE GENOMIC DNA]</scope>
    <source>
        <strain evidence="1">HGW-Actinobacteria-3</strain>
    </source>
</reference>
<dbReference type="InterPro" id="IPR021373">
    <property type="entry name" value="DUF2993"/>
</dbReference>
<dbReference type="Pfam" id="PF11209">
    <property type="entry name" value="LmeA"/>
    <property type="match status" value="1"/>
</dbReference>
<dbReference type="EMBL" id="PHEX01000086">
    <property type="protein sequence ID" value="PKQ27509.1"/>
    <property type="molecule type" value="Genomic_DNA"/>
</dbReference>
<protein>
    <recommendedName>
        <fullName evidence="3">DUF2993 domain-containing protein</fullName>
    </recommendedName>
</protein>
<organism evidence="1 2">
    <name type="scientific">Candidatus Anoxymicrobium japonicum</name>
    <dbReference type="NCBI Taxonomy" id="2013648"/>
    <lineage>
        <taxon>Bacteria</taxon>
        <taxon>Bacillati</taxon>
        <taxon>Actinomycetota</taxon>
        <taxon>Candidatus Geothermincolia</taxon>
        <taxon>Candidatus Geothermincolales</taxon>
        <taxon>Candidatus Anoxymicrobiaceae</taxon>
        <taxon>Candidatus Anoxymicrobium</taxon>
    </lineage>
</organism>
<proteinExistence type="predicted"/>
<comment type="caution">
    <text evidence="1">The sequence shown here is derived from an EMBL/GenBank/DDBJ whole genome shotgun (WGS) entry which is preliminary data.</text>
</comment>
<dbReference type="AlphaFoldDB" id="A0A2N3G447"/>
<dbReference type="Proteomes" id="UP000233654">
    <property type="component" value="Unassembled WGS sequence"/>
</dbReference>
<sequence>MKDMPRNSSDQRENRARRLSRGWKITTVIVAALLTLWIASEIAIPAIASSYIKREIKNKYPKAREVSVSVSAFPALRLAFKQYSRLEIKVNGITLEDINFDKIELKSNRWPDGVFTSLVSPDEIMRFFSLSYSYVLQPTITLEHGKIQVSGRIDLGYAVAGITATGNLKARDGRQVFFEPEDISADKVKLTAPAVESIRQIMATNPVFVIRDDLPFTVTEVTATGGALQTRGSVNLEKALEIKL</sequence>
<evidence type="ECO:0008006" key="3">
    <source>
        <dbReference type="Google" id="ProtNLM"/>
    </source>
</evidence>
<evidence type="ECO:0000313" key="2">
    <source>
        <dbReference type="Proteomes" id="UP000233654"/>
    </source>
</evidence>
<name>A0A2N3G447_9ACTN</name>
<gene>
    <name evidence="1" type="ORF">CVT63_07615</name>
</gene>
<evidence type="ECO:0000313" key="1">
    <source>
        <dbReference type="EMBL" id="PKQ27509.1"/>
    </source>
</evidence>